<name>A0A078GMN0_BRANA</name>
<dbReference type="OMA" id="MAWVDCS"/>
<dbReference type="Gramene" id="CDY25873">
    <property type="protein sequence ID" value="CDY25873"/>
    <property type="gene ID" value="GSBRNA2T00033321001"/>
</dbReference>
<dbReference type="EMBL" id="LK032181">
    <property type="protein sequence ID" value="CDY25873.1"/>
    <property type="molecule type" value="Genomic_DNA"/>
</dbReference>
<proteinExistence type="predicted"/>
<keyword evidence="2" id="KW-1185">Reference proteome</keyword>
<dbReference type="Proteomes" id="UP000028999">
    <property type="component" value="Unassembled WGS sequence"/>
</dbReference>
<dbReference type="AlphaFoldDB" id="A0A078GMN0"/>
<reference evidence="1 2" key="1">
    <citation type="journal article" date="2014" name="Science">
        <title>Plant genetics. Early allopolyploid evolution in the post-Neolithic Brassica napus oilseed genome.</title>
        <authorList>
            <person name="Chalhoub B."/>
            <person name="Denoeud F."/>
            <person name="Liu S."/>
            <person name="Parkin I.A."/>
            <person name="Tang H."/>
            <person name="Wang X."/>
            <person name="Chiquet J."/>
            <person name="Belcram H."/>
            <person name="Tong C."/>
            <person name="Samans B."/>
            <person name="Correa M."/>
            <person name="Da Silva C."/>
            <person name="Just J."/>
            <person name="Falentin C."/>
            <person name="Koh C.S."/>
            <person name="Le Clainche I."/>
            <person name="Bernard M."/>
            <person name="Bento P."/>
            <person name="Noel B."/>
            <person name="Labadie K."/>
            <person name="Alberti A."/>
            <person name="Charles M."/>
            <person name="Arnaud D."/>
            <person name="Guo H."/>
            <person name="Daviaud C."/>
            <person name="Alamery S."/>
            <person name="Jabbari K."/>
            <person name="Zhao M."/>
            <person name="Edger P.P."/>
            <person name="Chelaifa H."/>
            <person name="Tack D."/>
            <person name="Lassalle G."/>
            <person name="Mestiri I."/>
            <person name="Schnel N."/>
            <person name="Le Paslier M.C."/>
            <person name="Fan G."/>
            <person name="Renault V."/>
            <person name="Bayer P.E."/>
            <person name="Golicz A.A."/>
            <person name="Manoli S."/>
            <person name="Lee T.H."/>
            <person name="Thi V.H."/>
            <person name="Chalabi S."/>
            <person name="Hu Q."/>
            <person name="Fan C."/>
            <person name="Tollenaere R."/>
            <person name="Lu Y."/>
            <person name="Battail C."/>
            <person name="Shen J."/>
            <person name="Sidebottom C.H."/>
            <person name="Wang X."/>
            <person name="Canaguier A."/>
            <person name="Chauveau A."/>
            <person name="Berard A."/>
            <person name="Deniot G."/>
            <person name="Guan M."/>
            <person name="Liu Z."/>
            <person name="Sun F."/>
            <person name="Lim Y.P."/>
            <person name="Lyons E."/>
            <person name="Town C.D."/>
            <person name="Bancroft I."/>
            <person name="Wang X."/>
            <person name="Meng J."/>
            <person name="Ma J."/>
            <person name="Pires J.C."/>
            <person name="King G.J."/>
            <person name="Brunel D."/>
            <person name="Delourme R."/>
            <person name="Renard M."/>
            <person name="Aury J.M."/>
            <person name="Adams K.L."/>
            <person name="Batley J."/>
            <person name="Snowdon R.J."/>
            <person name="Tost J."/>
            <person name="Edwards D."/>
            <person name="Zhou Y."/>
            <person name="Hua W."/>
            <person name="Sharpe A.G."/>
            <person name="Paterson A.H."/>
            <person name="Guan C."/>
            <person name="Wincker P."/>
        </authorList>
    </citation>
    <scope>NUCLEOTIDE SEQUENCE [LARGE SCALE GENOMIC DNA]</scope>
    <source>
        <strain evidence="2">cv. Darmor-bzh</strain>
    </source>
</reference>
<organism evidence="1 2">
    <name type="scientific">Brassica napus</name>
    <name type="common">Rape</name>
    <dbReference type="NCBI Taxonomy" id="3708"/>
    <lineage>
        <taxon>Eukaryota</taxon>
        <taxon>Viridiplantae</taxon>
        <taxon>Streptophyta</taxon>
        <taxon>Embryophyta</taxon>
        <taxon>Tracheophyta</taxon>
        <taxon>Spermatophyta</taxon>
        <taxon>Magnoliopsida</taxon>
        <taxon>eudicotyledons</taxon>
        <taxon>Gunneridae</taxon>
        <taxon>Pentapetalae</taxon>
        <taxon>rosids</taxon>
        <taxon>malvids</taxon>
        <taxon>Brassicales</taxon>
        <taxon>Brassicaceae</taxon>
        <taxon>Brassiceae</taxon>
        <taxon>Brassica</taxon>
    </lineage>
</organism>
<sequence>MARVDCSNLARSSSPSFPYYRDWNFGVDSNLKPKKDLNKPLIIAAKTNMEVLLEVVEEEAKLVVAKPQRQ</sequence>
<dbReference type="PaxDb" id="3708-A0A078GMN0"/>
<gene>
    <name evidence="1" type="primary">BnaA05g14640D</name>
    <name evidence="1" type="ORF">GSBRNA2T00033321001</name>
</gene>
<protein>
    <submittedName>
        <fullName evidence="1">BnaA05g14640D protein</fullName>
    </submittedName>
</protein>
<evidence type="ECO:0000313" key="1">
    <source>
        <dbReference type="EMBL" id="CDY25873.1"/>
    </source>
</evidence>
<accession>A0A078GMN0</accession>
<evidence type="ECO:0000313" key="2">
    <source>
        <dbReference type="Proteomes" id="UP000028999"/>
    </source>
</evidence>